<sequence length="402" mass="43884">MSIHDLPRTARRILLLTDCYRPAVNGVITSIVGLRDGLRAQGHDVRVLTFADAKAAGFDGEVYRLPSIGAGAVYPHARLGRPMDRAVLRQIVRWSPQVLHSHTEFVAYWWARRLAHQLGSPHVHTYHTLYEDYTHYFCPNPRLGRAISATLTRRVVGRADHVIAPTGKIESLLRGYGLAGPITVVPTGIDLTRFSPTADADEQETARLRQSLGLRPGVPVVLSVGRLATEKNLGEAIGLLARVRHLPWQAVIVGDGPQGGALRDLVRRLHLSDRVCFTGAVPPDRVPAYFRLGDVFVSASASETQGLTCLEALASGVPALCRADPCLEGVVRSGVNGWQYEGADDFVRVLGALLTDPALRRRWAHGAAVSGRDFGVPRFSEAVCRVYDEASARLDGVRRRTA</sequence>
<name>K6VCV3_9MICO</name>
<gene>
    <name evidence="6" type="primary">mgs</name>
    <name evidence="6" type="ORF">KILIM_002_00050</name>
</gene>
<evidence type="ECO:0000259" key="4">
    <source>
        <dbReference type="Pfam" id="PF00534"/>
    </source>
</evidence>
<accession>K6VCV3</accession>
<keyword evidence="7" id="KW-1185">Reference proteome</keyword>
<dbReference type="Proteomes" id="UP000008366">
    <property type="component" value="Unassembled WGS sequence"/>
</dbReference>
<evidence type="ECO:0000313" key="6">
    <source>
        <dbReference type="EMBL" id="GAB94048.1"/>
    </source>
</evidence>
<feature type="domain" description="Glycosyl transferase family 1" evidence="4">
    <location>
        <begin position="207"/>
        <end position="366"/>
    </location>
</feature>
<dbReference type="Pfam" id="PF00534">
    <property type="entry name" value="Glycos_transf_1"/>
    <property type="match status" value="1"/>
</dbReference>
<dbReference type="PANTHER" id="PTHR45947">
    <property type="entry name" value="SULFOQUINOVOSYL TRANSFERASE SQD2"/>
    <property type="match status" value="1"/>
</dbReference>
<evidence type="ECO:0000259" key="5">
    <source>
        <dbReference type="Pfam" id="PF13439"/>
    </source>
</evidence>
<comment type="caution">
    <text evidence="6">The sequence shown here is derived from an EMBL/GenBank/DDBJ whole genome shotgun (WGS) entry which is preliminary data.</text>
</comment>
<dbReference type="InterPro" id="IPR050194">
    <property type="entry name" value="Glycosyltransferase_grp1"/>
</dbReference>
<evidence type="ECO:0000256" key="3">
    <source>
        <dbReference type="ARBA" id="ARBA00022679"/>
    </source>
</evidence>
<dbReference type="CDD" id="cd03817">
    <property type="entry name" value="GT4_UGDG-like"/>
    <property type="match status" value="1"/>
</dbReference>
<dbReference type="EMBL" id="BAHD01000002">
    <property type="protein sequence ID" value="GAB94048.1"/>
    <property type="molecule type" value="Genomic_DNA"/>
</dbReference>
<dbReference type="Gene3D" id="3.40.50.2000">
    <property type="entry name" value="Glycogen Phosphorylase B"/>
    <property type="match status" value="2"/>
</dbReference>
<evidence type="ECO:0000256" key="2">
    <source>
        <dbReference type="ARBA" id="ARBA00022676"/>
    </source>
</evidence>
<keyword evidence="3 6" id="KW-0808">Transferase</keyword>
<dbReference type="SUPFAM" id="SSF53756">
    <property type="entry name" value="UDP-Glycosyltransferase/glycogen phosphorylase"/>
    <property type="match status" value="1"/>
</dbReference>
<dbReference type="eggNOG" id="COG0438">
    <property type="taxonomic scope" value="Bacteria"/>
</dbReference>
<dbReference type="RefSeq" id="WP_006590581.1">
    <property type="nucleotide sequence ID" value="NZ_BAHD01000002.1"/>
</dbReference>
<dbReference type="InterPro" id="IPR028098">
    <property type="entry name" value="Glyco_trans_4-like_N"/>
</dbReference>
<dbReference type="GO" id="GO:1901137">
    <property type="term" value="P:carbohydrate derivative biosynthetic process"/>
    <property type="evidence" value="ECO:0007669"/>
    <property type="project" value="UniProtKB-ARBA"/>
</dbReference>
<dbReference type="STRING" id="1184609.KILIM_002_00050"/>
<dbReference type="Pfam" id="PF13439">
    <property type="entry name" value="Glyco_transf_4"/>
    <property type="match status" value="1"/>
</dbReference>
<dbReference type="PANTHER" id="PTHR45947:SF3">
    <property type="entry name" value="SULFOQUINOVOSYL TRANSFERASE SQD2"/>
    <property type="match status" value="1"/>
</dbReference>
<feature type="domain" description="Glycosyltransferase subfamily 4-like N-terminal" evidence="5">
    <location>
        <begin position="24"/>
        <end position="193"/>
    </location>
</feature>
<dbReference type="AlphaFoldDB" id="K6VCV3"/>
<keyword evidence="2" id="KW-0328">Glycosyltransferase</keyword>
<protein>
    <recommendedName>
        <fullName evidence="1">D-inositol 3-phosphate glycosyltransferase</fullName>
    </recommendedName>
</protein>
<evidence type="ECO:0000313" key="7">
    <source>
        <dbReference type="Proteomes" id="UP000008366"/>
    </source>
</evidence>
<organism evidence="6 7">
    <name type="scientific">Kineosphaera limosa NBRC 100340</name>
    <dbReference type="NCBI Taxonomy" id="1184609"/>
    <lineage>
        <taxon>Bacteria</taxon>
        <taxon>Bacillati</taxon>
        <taxon>Actinomycetota</taxon>
        <taxon>Actinomycetes</taxon>
        <taxon>Micrococcales</taxon>
        <taxon>Dermatophilaceae</taxon>
        <taxon>Kineosphaera</taxon>
    </lineage>
</organism>
<reference evidence="6 7" key="1">
    <citation type="submission" date="2012-08" db="EMBL/GenBank/DDBJ databases">
        <title>Whole genome shotgun sequence of Kineosphaera limosa NBRC 100340.</title>
        <authorList>
            <person name="Yoshida I."/>
            <person name="Isaki S."/>
            <person name="Hosoyama A."/>
            <person name="Tsuchikane K."/>
            <person name="Katsumata H."/>
            <person name="Ando Y."/>
            <person name="Ohji S."/>
            <person name="Hamada M."/>
            <person name="Tamura T."/>
            <person name="Yamazoe A."/>
            <person name="Yamazaki S."/>
            <person name="Fujita N."/>
        </authorList>
    </citation>
    <scope>NUCLEOTIDE SEQUENCE [LARGE SCALE GENOMIC DNA]</scope>
    <source>
        <strain evidence="6 7">NBRC 100340</strain>
    </source>
</reference>
<evidence type="ECO:0000256" key="1">
    <source>
        <dbReference type="ARBA" id="ARBA00021292"/>
    </source>
</evidence>
<dbReference type="InterPro" id="IPR001296">
    <property type="entry name" value="Glyco_trans_1"/>
</dbReference>
<proteinExistence type="predicted"/>
<dbReference type="GO" id="GO:0016758">
    <property type="term" value="F:hexosyltransferase activity"/>
    <property type="evidence" value="ECO:0007669"/>
    <property type="project" value="TreeGrafter"/>
</dbReference>